<dbReference type="AlphaFoldDB" id="A0AA86TB98"/>
<gene>
    <name evidence="2" type="ORF">HINF_LOCUS53283</name>
    <name evidence="1" type="ORF">HINF_LOCUS975</name>
</gene>
<name>A0AA86TB98_9EUKA</name>
<evidence type="ECO:0000313" key="3">
    <source>
        <dbReference type="Proteomes" id="UP001642409"/>
    </source>
</evidence>
<reference evidence="1" key="1">
    <citation type="submission" date="2023-06" db="EMBL/GenBank/DDBJ databases">
        <authorList>
            <person name="Kurt Z."/>
        </authorList>
    </citation>
    <scope>NUCLEOTIDE SEQUENCE</scope>
</reference>
<comment type="caution">
    <text evidence="1">The sequence shown here is derived from an EMBL/GenBank/DDBJ whole genome shotgun (WGS) entry which is preliminary data.</text>
</comment>
<organism evidence="1">
    <name type="scientific">Hexamita inflata</name>
    <dbReference type="NCBI Taxonomy" id="28002"/>
    <lineage>
        <taxon>Eukaryota</taxon>
        <taxon>Metamonada</taxon>
        <taxon>Diplomonadida</taxon>
        <taxon>Hexamitidae</taxon>
        <taxon>Hexamitinae</taxon>
        <taxon>Hexamita</taxon>
    </lineage>
</organism>
<dbReference type="EMBL" id="CATOUU010000022">
    <property type="protein sequence ID" value="CAI9913330.1"/>
    <property type="molecule type" value="Genomic_DNA"/>
</dbReference>
<dbReference type="EMBL" id="CAXDID020000270">
    <property type="protein sequence ID" value="CAL6067976.1"/>
    <property type="molecule type" value="Genomic_DNA"/>
</dbReference>
<evidence type="ECO:0000313" key="2">
    <source>
        <dbReference type="EMBL" id="CAL6067976.1"/>
    </source>
</evidence>
<protein>
    <submittedName>
        <fullName evidence="2">Hypothetical_protein</fullName>
    </submittedName>
</protein>
<proteinExistence type="predicted"/>
<accession>A0AA86TB98</accession>
<dbReference type="Proteomes" id="UP001642409">
    <property type="component" value="Unassembled WGS sequence"/>
</dbReference>
<evidence type="ECO:0000313" key="1">
    <source>
        <dbReference type="EMBL" id="CAI9913330.1"/>
    </source>
</evidence>
<sequence>MNNVLSTTITQVSNLQTQLDGTKSDVKTVQNQITGINGLINNINNVNAVQSADINTLKAQSGQNMNGAFWCMIEQLNNIVYHRYPFTGYCTNLKRCCWNHKHNKACITINPYGSEDYRYDIDQFTNDQCGIFVQF</sequence>
<keyword evidence="3" id="KW-1185">Reference proteome</keyword>
<reference evidence="2 3" key="2">
    <citation type="submission" date="2024-07" db="EMBL/GenBank/DDBJ databases">
        <authorList>
            <person name="Akdeniz Z."/>
        </authorList>
    </citation>
    <scope>NUCLEOTIDE SEQUENCE [LARGE SCALE GENOMIC DNA]</scope>
</reference>